<dbReference type="NCBIfam" id="NF002378">
    <property type="entry name" value="PRK01372.1"/>
    <property type="match status" value="1"/>
</dbReference>
<dbReference type="Gene3D" id="3.30.470.20">
    <property type="entry name" value="ATP-grasp fold, B domain"/>
    <property type="match status" value="1"/>
</dbReference>
<keyword evidence="14 19" id="KW-0573">Peptidoglycan synthesis</keyword>
<dbReference type="NCBIfam" id="TIGR01205">
    <property type="entry name" value="D_ala_D_alaTIGR"/>
    <property type="match status" value="1"/>
</dbReference>
<dbReference type="PROSITE" id="PS00843">
    <property type="entry name" value="DALA_DALA_LIGASE_1"/>
    <property type="match status" value="1"/>
</dbReference>
<name>A0A451D2I5_9GAMM</name>
<proteinExistence type="inferred from homology"/>
<evidence type="ECO:0000259" key="23">
    <source>
        <dbReference type="PROSITE" id="PS50975"/>
    </source>
</evidence>
<evidence type="ECO:0000313" key="25">
    <source>
        <dbReference type="Proteomes" id="UP000294412"/>
    </source>
</evidence>
<evidence type="ECO:0000256" key="6">
    <source>
        <dbReference type="ARBA" id="ARBA00012216"/>
    </source>
</evidence>
<dbReference type="GO" id="GO:0008716">
    <property type="term" value="F:D-alanine-D-alanine ligase activity"/>
    <property type="evidence" value="ECO:0007669"/>
    <property type="project" value="UniProtKB-UniRule"/>
</dbReference>
<dbReference type="PANTHER" id="PTHR23132:SF23">
    <property type="entry name" value="D-ALANINE--D-ALANINE LIGASE B"/>
    <property type="match status" value="1"/>
</dbReference>
<keyword evidence="12 21" id="KW-0460">Magnesium</keyword>
<comment type="cofactor">
    <cofactor evidence="1">
        <name>Mn(2+)</name>
        <dbReference type="ChEBI" id="CHEBI:29035"/>
    </cofactor>
</comment>
<dbReference type="Proteomes" id="UP000294412">
    <property type="component" value="Chromosome"/>
</dbReference>
<dbReference type="InterPro" id="IPR011761">
    <property type="entry name" value="ATP-grasp"/>
</dbReference>
<dbReference type="RefSeq" id="WP_157993592.1">
    <property type="nucleotide sequence ID" value="NZ_LR217703.1"/>
</dbReference>
<evidence type="ECO:0000256" key="16">
    <source>
        <dbReference type="ARBA" id="ARBA00023316"/>
    </source>
</evidence>
<dbReference type="InterPro" id="IPR000291">
    <property type="entry name" value="D-Ala_lig_Van_CS"/>
</dbReference>
<feature type="binding site" evidence="21">
    <location>
        <position position="272"/>
    </location>
    <ligand>
        <name>Mg(2+)</name>
        <dbReference type="ChEBI" id="CHEBI:18420"/>
        <label>2</label>
    </ligand>
</feature>
<sequence length="306" mass="33982">MSKKVAVLLGGNSSERDISLLSGEAIFEALKKLKVEAYKIDICDFPILRLPQEGFVKAFIALHGYGGEDGSTQGILEYLKIPYTGSGVLASAISMDKLRSKYIWKGYGLPIAPFVSLNLDQMSKYCNYELTKILDKLGLPVFIKPNREGSSIGISRVNKASQLKEALIKAFRYDKEVLIEAFLSGEEYTIGILGTRILPSICIRYTEEFYNYKAKYTSHGTQYLLPSGLSAEKEKELQLLSLAAWNVLGCRGCGRLDVMTDSNGKFYLLEMNTSPGMTKQSLIPKAAQQVGINFLELVKEILNLEN</sequence>
<dbReference type="FunFam" id="3.30.470.20:FF:000008">
    <property type="entry name" value="D-alanine--D-alanine ligase"/>
    <property type="match status" value="1"/>
</dbReference>
<feature type="domain" description="ATP-grasp" evidence="23">
    <location>
        <begin position="101"/>
        <end position="303"/>
    </location>
</feature>
<dbReference type="InterPro" id="IPR013815">
    <property type="entry name" value="ATP_grasp_subdomain_1"/>
</dbReference>
<dbReference type="InterPro" id="IPR016185">
    <property type="entry name" value="PreATP-grasp_dom_sf"/>
</dbReference>
<evidence type="ECO:0000256" key="14">
    <source>
        <dbReference type="ARBA" id="ARBA00022984"/>
    </source>
</evidence>
<dbReference type="AlphaFoldDB" id="A0A451D2I5"/>
<feature type="active site" evidence="20">
    <location>
        <position position="15"/>
    </location>
</feature>
<evidence type="ECO:0000256" key="10">
    <source>
        <dbReference type="ARBA" id="ARBA00022741"/>
    </source>
</evidence>
<dbReference type="SUPFAM" id="SSF56059">
    <property type="entry name" value="Glutathione synthetase ATP-binding domain-like"/>
    <property type="match status" value="1"/>
</dbReference>
<evidence type="ECO:0000256" key="3">
    <source>
        <dbReference type="ARBA" id="ARBA00004496"/>
    </source>
</evidence>
<comment type="subcellular location">
    <subcellularLocation>
        <location evidence="3 19">Cytoplasm</location>
    </subcellularLocation>
</comment>
<comment type="similarity">
    <text evidence="5 19">Belongs to the D-alanine--D-alanine ligase family.</text>
</comment>
<feature type="binding site" evidence="21">
    <location>
        <position position="257"/>
    </location>
    <ligand>
        <name>Mg(2+)</name>
        <dbReference type="ChEBI" id="CHEBI:18420"/>
        <label>1</label>
    </ligand>
</feature>
<feature type="active site" evidence="20">
    <location>
        <position position="281"/>
    </location>
</feature>
<dbReference type="PROSITE" id="PS50975">
    <property type="entry name" value="ATP_GRASP"/>
    <property type="match status" value="1"/>
</dbReference>
<dbReference type="InterPro" id="IPR011095">
    <property type="entry name" value="Dala_Dala_lig_C"/>
</dbReference>
<dbReference type="GO" id="GO:0071555">
    <property type="term" value="P:cell wall organization"/>
    <property type="evidence" value="ECO:0007669"/>
    <property type="project" value="UniProtKB-KW"/>
</dbReference>
<comment type="pathway">
    <text evidence="18">Glycan biosynthesis.</text>
</comment>
<dbReference type="EC" id="6.3.2.4" evidence="6 19"/>
<evidence type="ECO:0000256" key="11">
    <source>
        <dbReference type="ARBA" id="ARBA00022840"/>
    </source>
</evidence>
<keyword evidence="8 19" id="KW-0436">Ligase</keyword>
<evidence type="ECO:0000256" key="19">
    <source>
        <dbReference type="HAMAP-Rule" id="MF_00047"/>
    </source>
</evidence>
<dbReference type="SUPFAM" id="SSF52440">
    <property type="entry name" value="PreATP-grasp domain"/>
    <property type="match status" value="1"/>
</dbReference>
<evidence type="ECO:0000256" key="22">
    <source>
        <dbReference type="PROSITE-ProRule" id="PRU00409"/>
    </source>
</evidence>
<protein>
    <recommendedName>
        <fullName evidence="6 19">D-alanine--D-alanine ligase</fullName>
        <ecNumber evidence="6 19">6.3.2.4</ecNumber>
    </recommendedName>
    <alternativeName>
        <fullName evidence="19">D-Ala-D-Ala ligase</fullName>
    </alternativeName>
    <alternativeName>
        <fullName evidence="19">D-alanylalanine synthetase</fullName>
    </alternativeName>
</protein>
<keyword evidence="16 19" id="KW-0961">Cell wall biogenesis/degradation</keyword>
<evidence type="ECO:0000256" key="17">
    <source>
        <dbReference type="ARBA" id="ARBA00047614"/>
    </source>
</evidence>
<dbReference type="PROSITE" id="PS00844">
    <property type="entry name" value="DALA_DALA_LIGASE_2"/>
    <property type="match status" value="1"/>
</dbReference>
<evidence type="ECO:0000256" key="2">
    <source>
        <dbReference type="ARBA" id="ARBA00003921"/>
    </source>
</evidence>
<dbReference type="FunFam" id="3.30.1490.20:FF:000007">
    <property type="entry name" value="D-alanine--D-alanine ligase"/>
    <property type="match status" value="1"/>
</dbReference>
<dbReference type="PIRSF" id="PIRSF039102">
    <property type="entry name" value="Ddl/VanB"/>
    <property type="match status" value="1"/>
</dbReference>
<evidence type="ECO:0000256" key="18">
    <source>
        <dbReference type="ARBA" id="ARBA00060592"/>
    </source>
</evidence>
<keyword evidence="13 19" id="KW-0133">Cell shape</keyword>
<evidence type="ECO:0000256" key="12">
    <source>
        <dbReference type="ARBA" id="ARBA00022842"/>
    </source>
</evidence>
<keyword evidence="10 22" id="KW-0547">Nucleotide-binding</keyword>
<dbReference type="Pfam" id="PF07478">
    <property type="entry name" value="Dala_Dala_lig_C"/>
    <property type="match status" value="1"/>
</dbReference>
<comment type="pathway">
    <text evidence="4 19">Cell wall biogenesis; peptidoglycan biosynthesis.</text>
</comment>
<evidence type="ECO:0000256" key="21">
    <source>
        <dbReference type="PIRSR" id="PIRSR039102-3"/>
    </source>
</evidence>
<keyword evidence="15 21" id="KW-0464">Manganese</keyword>
<organism evidence="24 25">
    <name type="scientific">Candidatus Erwinia haradaeae</name>
    <dbReference type="NCBI Taxonomy" id="1922217"/>
    <lineage>
        <taxon>Bacteria</taxon>
        <taxon>Pseudomonadati</taxon>
        <taxon>Pseudomonadota</taxon>
        <taxon>Gammaproteobacteria</taxon>
        <taxon>Enterobacterales</taxon>
        <taxon>Erwiniaceae</taxon>
        <taxon>Erwinia</taxon>
    </lineage>
</organism>
<feature type="binding site" evidence="21">
    <location>
        <position position="270"/>
    </location>
    <ligand>
        <name>Mg(2+)</name>
        <dbReference type="ChEBI" id="CHEBI:18420"/>
        <label>2</label>
    </ligand>
</feature>
<evidence type="ECO:0000313" key="24">
    <source>
        <dbReference type="EMBL" id="VFP79846.1"/>
    </source>
</evidence>
<comment type="catalytic activity">
    <reaction evidence="17 19">
        <text>2 D-alanine + ATP = D-alanyl-D-alanine + ADP + phosphate + H(+)</text>
        <dbReference type="Rhea" id="RHEA:11224"/>
        <dbReference type="ChEBI" id="CHEBI:15378"/>
        <dbReference type="ChEBI" id="CHEBI:30616"/>
        <dbReference type="ChEBI" id="CHEBI:43474"/>
        <dbReference type="ChEBI" id="CHEBI:57416"/>
        <dbReference type="ChEBI" id="CHEBI:57822"/>
        <dbReference type="ChEBI" id="CHEBI:456216"/>
        <dbReference type="EC" id="6.3.2.4"/>
    </reaction>
</comment>
<dbReference type="EMBL" id="LR217703">
    <property type="protein sequence ID" value="VFP79846.1"/>
    <property type="molecule type" value="Genomic_DNA"/>
</dbReference>
<dbReference type="PANTHER" id="PTHR23132">
    <property type="entry name" value="D-ALANINE--D-ALANINE LIGASE"/>
    <property type="match status" value="1"/>
</dbReference>
<dbReference type="OrthoDB" id="9813261at2"/>
<evidence type="ECO:0000256" key="1">
    <source>
        <dbReference type="ARBA" id="ARBA00001936"/>
    </source>
</evidence>
<evidence type="ECO:0000256" key="4">
    <source>
        <dbReference type="ARBA" id="ARBA00004752"/>
    </source>
</evidence>
<dbReference type="UniPathway" id="UPA00219"/>
<gene>
    <name evidence="24" type="primary">ddlB</name>
    <name evidence="19" type="synonym">ddl</name>
    <name evidence="24" type="ORF">ERCICUMA2628_387</name>
</gene>
<dbReference type="GO" id="GO:0005829">
    <property type="term" value="C:cytosol"/>
    <property type="evidence" value="ECO:0007669"/>
    <property type="project" value="UniProtKB-ARBA"/>
</dbReference>
<dbReference type="GO" id="GO:0008360">
    <property type="term" value="P:regulation of cell shape"/>
    <property type="evidence" value="ECO:0007669"/>
    <property type="project" value="UniProtKB-KW"/>
</dbReference>
<dbReference type="Gene3D" id="3.40.50.20">
    <property type="match status" value="1"/>
</dbReference>
<evidence type="ECO:0000256" key="9">
    <source>
        <dbReference type="ARBA" id="ARBA00022723"/>
    </source>
</evidence>
<evidence type="ECO:0000256" key="5">
    <source>
        <dbReference type="ARBA" id="ARBA00010871"/>
    </source>
</evidence>
<evidence type="ECO:0000256" key="8">
    <source>
        <dbReference type="ARBA" id="ARBA00022598"/>
    </source>
</evidence>
<evidence type="ECO:0000256" key="7">
    <source>
        <dbReference type="ARBA" id="ARBA00022490"/>
    </source>
</evidence>
<dbReference type="Gene3D" id="3.30.1490.20">
    <property type="entry name" value="ATP-grasp fold, A domain"/>
    <property type="match status" value="1"/>
</dbReference>
<dbReference type="HAMAP" id="MF_00047">
    <property type="entry name" value="Dala_Dala_lig"/>
    <property type="match status" value="1"/>
</dbReference>
<accession>A0A451D2I5</accession>
<dbReference type="InterPro" id="IPR005905">
    <property type="entry name" value="D_ala_D_ala"/>
</dbReference>
<comment type="function">
    <text evidence="2 19">Cell wall formation.</text>
</comment>
<dbReference type="GO" id="GO:0009252">
    <property type="term" value="P:peptidoglycan biosynthetic process"/>
    <property type="evidence" value="ECO:0007669"/>
    <property type="project" value="UniProtKB-UniRule"/>
</dbReference>
<keyword evidence="7 19" id="KW-0963">Cytoplasm</keyword>
<feature type="binding site" evidence="21">
    <location>
        <position position="270"/>
    </location>
    <ligand>
        <name>Mg(2+)</name>
        <dbReference type="ChEBI" id="CHEBI:18420"/>
        <label>1</label>
    </ligand>
</feature>
<keyword evidence="9 21" id="KW-0479">Metal-binding</keyword>
<dbReference type="GO" id="GO:0046872">
    <property type="term" value="F:metal ion binding"/>
    <property type="evidence" value="ECO:0007669"/>
    <property type="project" value="UniProtKB-KW"/>
</dbReference>
<dbReference type="GO" id="GO:0005524">
    <property type="term" value="F:ATP binding"/>
    <property type="evidence" value="ECO:0007669"/>
    <property type="project" value="UniProtKB-UniRule"/>
</dbReference>
<comment type="cofactor">
    <cofactor evidence="21">
        <name>Mg(2+)</name>
        <dbReference type="ChEBI" id="CHEBI:18420"/>
    </cofactor>
    <cofactor evidence="21">
        <name>Mn(2+)</name>
        <dbReference type="ChEBI" id="CHEBI:29035"/>
    </cofactor>
    <text evidence="21">Binds 2 magnesium or manganese ions per subunit.</text>
</comment>
<evidence type="ECO:0000256" key="13">
    <source>
        <dbReference type="ARBA" id="ARBA00022960"/>
    </source>
</evidence>
<feature type="active site" evidence="20">
    <location>
        <position position="150"/>
    </location>
</feature>
<evidence type="ECO:0000256" key="20">
    <source>
        <dbReference type="PIRSR" id="PIRSR039102-1"/>
    </source>
</evidence>
<reference evidence="24 25" key="1">
    <citation type="submission" date="2019-02" db="EMBL/GenBank/DDBJ databases">
        <authorList>
            <person name="Manzano-Marin A."/>
            <person name="Manzano-Marin A."/>
        </authorList>
    </citation>
    <scope>NUCLEOTIDE SEQUENCE [LARGE SCALE GENOMIC DNA]</scope>
    <source>
        <strain evidence="24 25">ErCicuneomaculata</strain>
    </source>
</reference>
<evidence type="ECO:0000256" key="15">
    <source>
        <dbReference type="ARBA" id="ARBA00023211"/>
    </source>
</evidence>
<keyword evidence="11 22" id="KW-0067">ATP-binding</keyword>